<gene>
    <name evidence="1" type="ORF">XENORESO_018120</name>
</gene>
<comment type="caution">
    <text evidence="1">The sequence shown here is derived from an EMBL/GenBank/DDBJ whole genome shotgun (WGS) entry which is preliminary data.</text>
</comment>
<dbReference type="Proteomes" id="UP001444071">
    <property type="component" value="Unassembled WGS sequence"/>
</dbReference>
<proteinExistence type="predicted"/>
<evidence type="ECO:0000313" key="1">
    <source>
        <dbReference type="EMBL" id="MEQ2272951.1"/>
    </source>
</evidence>
<sequence>MQLSASCPDLRMDVPLRLMESRSRSRQGSSRKLRAGKARCVRQVYIWSWQLGKPTGEPVVIRGMAKPGLPAQQQQHMEQFYFTDVDLFLIGEEQEKKDV</sequence>
<accession>A0ABV0WTK5</accession>
<organism evidence="1 2">
    <name type="scientific">Xenotaenia resolanae</name>
    <dbReference type="NCBI Taxonomy" id="208358"/>
    <lineage>
        <taxon>Eukaryota</taxon>
        <taxon>Metazoa</taxon>
        <taxon>Chordata</taxon>
        <taxon>Craniata</taxon>
        <taxon>Vertebrata</taxon>
        <taxon>Euteleostomi</taxon>
        <taxon>Actinopterygii</taxon>
        <taxon>Neopterygii</taxon>
        <taxon>Teleostei</taxon>
        <taxon>Neoteleostei</taxon>
        <taxon>Acanthomorphata</taxon>
        <taxon>Ovalentaria</taxon>
        <taxon>Atherinomorphae</taxon>
        <taxon>Cyprinodontiformes</taxon>
        <taxon>Goodeidae</taxon>
        <taxon>Xenotaenia</taxon>
    </lineage>
</organism>
<keyword evidence="2" id="KW-1185">Reference proteome</keyword>
<evidence type="ECO:0000313" key="2">
    <source>
        <dbReference type="Proteomes" id="UP001444071"/>
    </source>
</evidence>
<reference evidence="1 2" key="1">
    <citation type="submission" date="2021-06" db="EMBL/GenBank/DDBJ databases">
        <authorList>
            <person name="Palmer J.M."/>
        </authorList>
    </citation>
    <scope>NUCLEOTIDE SEQUENCE [LARGE SCALE GENOMIC DNA]</scope>
    <source>
        <strain evidence="1 2">XR_2019</strain>
        <tissue evidence="1">Muscle</tissue>
    </source>
</reference>
<protein>
    <submittedName>
        <fullName evidence="1">Uncharacterized protein</fullName>
    </submittedName>
</protein>
<dbReference type="EMBL" id="JAHRIM010070696">
    <property type="protein sequence ID" value="MEQ2272951.1"/>
    <property type="molecule type" value="Genomic_DNA"/>
</dbReference>
<name>A0ABV0WTK5_9TELE</name>